<dbReference type="AlphaFoldDB" id="A0A1A6AIL9"/>
<comment type="caution">
    <text evidence="1">The sequence shown here is derived from an EMBL/GenBank/DDBJ whole genome shotgun (WGS) entry which is preliminary data.</text>
</comment>
<protein>
    <submittedName>
        <fullName evidence="1">Uncharacterized protein</fullName>
    </submittedName>
</protein>
<reference evidence="1 2" key="1">
    <citation type="journal article" date="2012" name="Front. Microbiol.">
        <title>Draft Genome Sequence of the Virulent Strain 01-B526 of the Fish Pathogen Aeromonas salmonicida.</title>
        <authorList>
            <person name="Charette S.J."/>
            <person name="Brochu F."/>
            <person name="Boyle B."/>
            <person name="Filion G."/>
            <person name="Tanaka K.H."/>
            <person name="Derome N."/>
        </authorList>
    </citation>
    <scope>NUCLEOTIDE SEQUENCE [LARGE SCALE GENOMIC DNA]</scope>
    <source>
        <strain evidence="1 2">P11</strain>
    </source>
</reference>
<dbReference type="Proteomes" id="UP000093954">
    <property type="component" value="Unassembled WGS sequence"/>
</dbReference>
<name>A0A1A6AIL9_9CLOT</name>
<dbReference type="RefSeq" id="WP_083985808.1">
    <property type="nucleotide sequence ID" value="NZ_LROS01000077.1"/>
</dbReference>
<organism evidence="1 2">
    <name type="scientific">Clostridium ragsdalei P11</name>
    <dbReference type="NCBI Taxonomy" id="1353534"/>
    <lineage>
        <taxon>Bacteria</taxon>
        <taxon>Bacillati</taxon>
        <taxon>Bacillota</taxon>
        <taxon>Clostridia</taxon>
        <taxon>Eubacteriales</taxon>
        <taxon>Clostridiaceae</taxon>
        <taxon>Clostridium</taxon>
    </lineage>
</organism>
<evidence type="ECO:0000313" key="2">
    <source>
        <dbReference type="Proteomes" id="UP000093954"/>
    </source>
</evidence>
<evidence type="ECO:0000313" key="1">
    <source>
        <dbReference type="EMBL" id="OBR89902.1"/>
    </source>
</evidence>
<sequence length="85" mass="9742">MNKYFLALLGIPKTILFNFRYFSLKDAIKFPIILSHRVVLSKMDGKIVIEAPIKFGMIRIGFGNLPLFDQKKNACSLACDWNSIF</sequence>
<proteinExistence type="predicted"/>
<gene>
    <name evidence="1" type="ORF">CLRAG_38790</name>
</gene>
<dbReference type="EMBL" id="LROS01000077">
    <property type="protein sequence ID" value="OBR89902.1"/>
    <property type="molecule type" value="Genomic_DNA"/>
</dbReference>
<accession>A0A1A6AIL9</accession>
<keyword evidence="2" id="KW-1185">Reference proteome</keyword>